<gene>
    <name evidence="3" type="ORF">GXW74_04985</name>
</gene>
<dbReference type="SUPFAM" id="SSF52499">
    <property type="entry name" value="Isochorismatase-like hydrolases"/>
    <property type="match status" value="1"/>
</dbReference>
<keyword evidence="1" id="KW-0378">Hydrolase</keyword>
<dbReference type="AlphaFoldDB" id="A0A9X9X7Z5"/>
<evidence type="ECO:0000313" key="4">
    <source>
        <dbReference type="Proteomes" id="UP001138709"/>
    </source>
</evidence>
<dbReference type="InterPro" id="IPR036380">
    <property type="entry name" value="Isochorismatase-like_sf"/>
</dbReference>
<dbReference type="Gene3D" id="3.40.50.850">
    <property type="entry name" value="Isochorismatase-like"/>
    <property type="match status" value="1"/>
</dbReference>
<dbReference type="RefSeq" id="WP_211845173.1">
    <property type="nucleotide sequence ID" value="NZ_JAAEDL010000003.1"/>
</dbReference>
<reference evidence="3" key="2">
    <citation type="journal article" date="2021" name="Syst. Appl. Microbiol.">
        <title>Roseomonas hellenica sp. nov., isolated from roots of wild-growing Alkanna tinctoria.</title>
        <authorList>
            <person name="Rat A."/>
            <person name="Naranjo H.D."/>
            <person name="Lebbe L."/>
            <person name="Cnockaert M."/>
            <person name="Krigas N."/>
            <person name="Grigoriadou K."/>
            <person name="Maloupa E."/>
            <person name="Willems A."/>
        </authorList>
    </citation>
    <scope>NUCLEOTIDE SEQUENCE</scope>
    <source>
        <strain evidence="3">LMG 31228</strain>
    </source>
</reference>
<reference evidence="3" key="1">
    <citation type="submission" date="2020-01" db="EMBL/GenBank/DDBJ databases">
        <authorList>
            <person name="Rat A."/>
        </authorList>
    </citation>
    <scope>NUCLEOTIDE SEQUENCE</scope>
    <source>
        <strain evidence="3">LMG 31228</strain>
    </source>
</reference>
<dbReference type="EMBL" id="JAAEDL010000003">
    <property type="protein sequence ID" value="MBR0679831.1"/>
    <property type="molecule type" value="Genomic_DNA"/>
</dbReference>
<dbReference type="PANTHER" id="PTHR43540:SF1">
    <property type="entry name" value="ISOCHORISMATASE HYDROLASE"/>
    <property type="match status" value="1"/>
</dbReference>
<dbReference type="Pfam" id="PF00857">
    <property type="entry name" value="Isochorismatase"/>
    <property type="match status" value="1"/>
</dbReference>
<dbReference type="InterPro" id="IPR050272">
    <property type="entry name" value="Isochorismatase-like_hydrls"/>
</dbReference>
<dbReference type="Proteomes" id="UP001138709">
    <property type="component" value="Unassembled WGS sequence"/>
</dbReference>
<proteinExistence type="predicted"/>
<dbReference type="GO" id="GO:0016787">
    <property type="term" value="F:hydrolase activity"/>
    <property type="evidence" value="ECO:0007669"/>
    <property type="project" value="UniProtKB-KW"/>
</dbReference>
<dbReference type="PANTHER" id="PTHR43540">
    <property type="entry name" value="PEROXYUREIDOACRYLATE/UREIDOACRYLATE AMIDOHYDROLASE-RELATED"/>
    <property type="match status" value="1"/>
</dbReference>
<comment type="caution">
    <text evidence="3">The sequence shown here is derived from an EMBL/GenBank/DDBJ whole genome shotgun (WGS) entry which is preliminary data.</text>
</comment>
<feature type="domain" description="Isochorismatase-like" evidence="2">
    <location>
        <begin position="26"/>
        <end position="201"/>
    </location>
</feature>
<dbReference type="InterPro" id="IPR000868">
    <property type="entry name" value="Isochorismatase-like_dom"/>
</dbReference>
<organism evidence="3 4">
    <name type="scientific">Neoroseomonas eburnea</name>
    <dbReference type="NCBI Taxonomy" id="1346889"/>
    <lineage>
        <taxon>Bacteria</taxon>
        <taxon>Pseudomonadati</taxon>
        <taxon>Pseudomonadota</taxon>
        <taxon>Alphaproteobacteria</taxon>
        <taxon>Acetobacterales</taxon>
        <taxon>Acetobacteraceae</taxon>
        <taxon>Neoroseomonas</taxon>
    </lineage>
</organism>
<evidence type="ECO:0000313" key="3">
    <source>
        <dbReference type="EMBL" id="MBR0679831.1"/>
    </source>
</evidence>
<sequence>MSGHPEADIYHRQGMGNPSGIGDRPALVIVDFVEGFADPAHFGGGNIGPAIAETVGLLAFARRQHWPVAHTRVVYAEDGSDAGVFTLKAPSLRKLTETSPLSQIVPELAPRAGELIVRKQGASGFFDTSLAAWLAFRRVDTVAVAGCTTSGCVRATVVDSMQHNFRTVCVMDCVGDRALAPHEANLFDIGQKYADLMTRAELEAAWMARP</sequence>
<name>A0A9X9X7Z5_9PROT</name>
<evidence type="ECO:0000259" key="2">
    <source>
        <dbReference type="Pfam" id="PF00857"/>
    </source>
</evidence>
<keyword evidence="4" id="KW-1185">Reference proteome</keyword>
<protein>
    <submittedName>
        <fullName evidence="3">Isochorismatase family protein</fullName>
    </submittedName>
</protein>
<accession>A0A9X9X7Z5</accession>
<evidence type="ECO:0000256" key="1">
    <source>
        <dbReference type="ARBA" id="ARBA00022801"/>
    </source>
</evidence>